<evidence type="ECO:0000313" key="2">
    <source>
        <dbReference type="EMBL" id="CAL5134150.1"/>
    </source>
</evidence>
<feature type="transmembrane region" description="Helical" evidence="1">
    <location>
        <begin position="101"/>
        <end position="124"/>
    </location>
</feature>
<dbReference type="Proteomes" id="UP001497525">
    <property type="component" value="Unassembled WGS sequence"/>
</dbReference>
<evidence type="ECO:0000313" key="3">
    <source>
        <dbReference type="Proteomes" id="UP001497525"/>
    </source>
</evidence>
<feature type="transmembrane region" description="Helical" evidence="1">
    <location>
        <begin position="145"/>
        <end position="169"/>
    </location>
</feature>
<reference evidence="2" key="1">
    <citation type="submission" date="2024-06" db="EMBL/GenBank/DDBJ databases">
        <authorList>
            <person name="Liu X."/>
            <person name="Lenzi L."/>
            <person name="Haldenby T S."/>
            <person name="Uol C."/>
        </authorList>
    </citation>
    <scope>NUCLEOTIDE SEQUENCE</scope>
</reference>
<dbReference type="AlphaFoldDB" id="A0AAV2TAI2"/>
<keyword evidence="1" id="KW-0812">Transmembrane</keyword>
<feature type="transmembrane region" description="Helical" evidence="1">
    <location>
        <begin position="74"/>
        <end position="95"/>
    </location>
</feature>
<keyword evidence="1" id="KW-0472">Membrane</keyword>
<feature type="transmembrane region" description="Helical" evidence="1">
    <location>
        <begin position="181"/>
        <end position="198"/>
    </location>
</feature>
<gene>
    <name evidence="2" type="ORF">CDAUBV1_LOCUS7374</name>
</gene>
<feature type="transmembrane region" description="Helical" evidence="1">
    <location>
        <begin position="244"/>
        <end position="273"/>
    </location>
</feature>
<keyword evidence="1" id="KW-1133">Transmembrane helix</keyword>
<accession>A0AAV2TAI2</accession>
<organism evidence="2 3">
    <name type="scientific">Calicophoron daubneyi</name>
    <name type="common">Rumen fluke</name>
    <name type="synonym">Paramphistomum daubneyi</name>
    <dbReference type="NCBI Taxonomy" id="300641"/>
    <lineage>
        <taxon>Eukaryota</taxon>
        <taxon>Metazoa</taxon>
        <taxon>Spiralia</taxon>
        <taxon>Lophotrochozoa</taxon>
        <taxon>Platyhelminthes</taxon>
        <taxon>Trematoda</taxon>
        <taxon>Digenea</taxon>
        <taxon>Plagiorchiida</taxon>
        <taxon>Pronocephalata</taxon>
        <taxon>Paramphistomoidea</taxon>
        <taxon>Paramphistomidae</taxon>
        <taxon>Calicophoron</taxon>
    </lineage>
</organism>
<evidence type="ECO:0000256" key="1">
    <source>
        <dbReference type="SAM" id="Phobius"/>
    </source>
</evidence>
<sequence>MFAYVTRVKRKLFSPEFRTVLEISLSLSVFALDFSHDYFSLLRKWTAHGYDVFTSTRHRQTKAMSPRRRFDNSFCSRIKSFGMPLLLTPLFIWLGTLHFCLTGLFVGILIFTCICTSLSIWGLLTAPNTVEKETVRFSCHYLLRVCHSVVSFPNVMLGGFLWYLTLMIPVNIEDKLKSSEILLYHALLFIFLWLFYNVRSSQLSGPLPLNADEIPPAERSKQSFIPVYHHWMNVWINRDNRNTFIALLVVFITYAVYTTNLALTSVCTPTMIFNFFIIPQDCTSVYEDFERTWVFVASLYWIVVVTLPLATLLRVLSSCLSDSLVTAQANPVSDV</sequence>
<comment type="caution">
    <text evidence="2">The sequence shown here is derived from an EMBL/GenBank/DDBJ whole genome shotgun (WGS) entry which is preliminary data.</text>
</comment>
<feature type="transmembrane region" description="Helical" evidence="1">
    <location>
        <begin position="293"/>
        <end position="313"/>
    </location>
</feature>
<name>A0AAV2TAI2_CALDB</name>
<protein>
    <submittedName>
        <fullName evidence="2">Uncharacterized protein</fullName>
    </submittedName>
</protein>
<dbReference type="EMBL" id="CAXLJL010000179">
    <property type="protein sequence ID" value="CAL5134150.1"/>
    <property type="molecule type" value="Genomic_DNA"/>
</dbReference>
<proteinExistence type="predicted"/>